<dbReference type="RefSeq" id="WP_380624778.1">
    <property type="nucleotide sequence ID" value="NZ_JBHSDK010000039.1"/>
</dbReference>
<sequence>MEEYYWPETGSYENLEQDARESWQDTAKALSEGTQIAGKVIGRQPFGVFLRIDGHPNAIGLAEMRLVRSSDLTRERLLACFGESQRERAFL</sequence>
<dbReference type="EMBL" id="JBHSDK010000039">
    <property type="protein sequence ID" value="MFC4337612.1"/>
    <property type="molecule type" value="Genomic_DNA"/>
</dbReference>
<reference evidence="2" key="1">
    <citation type="journal article" date="2019" name="Int. J. Syst. Evol. Microbiol.">
        <title>The Global Catalogue of Microorganisms (GCM) 10K type strain sequencing project: providing services to taxonomists for standard genome sequencing and annotation.</title>
        <authorList>
            <consortium name="The Broad Institute Genomics Platform"/>
            <consortium name="The Broad Institute Genome Sequencing Center for Infectious Disease"/>
            <person name="Wu L."/>
            <person name="Ma J."/>
        </authorList>
    </citation>
    <scope>NUCLEOTIDE SEQUENCE [LARGE SCALE GENOMIC DNA]</scope>
    <source>
        <strain evidence="2">IBRC-M 10908</strain>
    </source>
</reference>
<evidence type="ECO:0000313" key="2">
    <source>
        <dbReference type="Proteomes" id="UP001595823"/>
    </source>
</evidence>
<keyword evidence="2" id="KW-1185">Reference proteome</keyword>
<organism evidence="1 2">
    <name type="scientific">Salininema proteolyticum</name>
    <dbReference type="NCBI Taxonomy" id="1607685"/>
    <lineage>
        <taxon>Bacteria</taxon>
        <taxon>Bacillati</taxon>
        <taxon>Actinomycetota</taxon>
        <taxon>Actinomycetes</taxon>
        <taxon>Glycomycetales</taxon>
        <taxon>Glycomycetaceae</taxon>
        <taxon>Salininema</taxon>
    </lineage>
</organism>
<comment type="caution">
    <text evidence="1">The sequence shown here is derived from an EMBL/GenBank/DDBJ whole genome shotgun (WGS) entry which is preliminary data.</text>
</comment>
<proteinExistence type="predicted"/>
<dbReference type="Proteomes" id="UP001595823">
    <property type="component" value="Unassembled WGS sequence"/>
</dbReference>
<gene>
    <name evidence="1" type="ORF">ACFPET_20660</name>
</gene>
<protein>
    <submittedName>
        <fullName evidence="1">Uncharacterized protein</fullName>
    </submittedName>
</protein>
<accession>A0ABV8U464</accession>
<name>A0ABV8U464_9ACTN</name>
<evidence type="ECO:0000313" key="1">
    <source>
        <dbReference type="EMBL" id="MFC4337612.1"/>
    </source>
</evidence>